<evidence type="ECO:0000256" key="4">
    <source>
        <dbReference type="ARBA" id="ARBA00022705"/>
    </source>
</evidence>
<evidence type="ECO:0000256" key="15">
    <source>
        <dbReference type="ARBA" id="ARBA00041979"/>
    </source>
</evidence>
<keyword evidence="5" id="KW-0479">Metal-binding</keyword>
<dbReference type="EMBL" id="CP035807">
    <property type="protein sequence ID" value="QEN05774.1"/>
    <property type="molecule type" value="Genomic_DNA"/>
</dbReference>
<accession>A0A5C1QGM7</accession>
<dbReference type="RefSeq" id="WP_149569007.1">
    <property type="nucleotide sequence ID" value="NZ_CP035807.1"/>
</dbReference>
<dbReference type="PRINTS" id="PR00502">
    <property type="entry name" value="NUDIXFAMILY"/>
</dbReference>
<keyword evidence="20" id="KW-1185">Reference proteome</keyword>
<evidence type="ECO:0000256" key="11">
    <source>
        <dbReference type="ARBA" id="ARBA00036904"/>
    </source>
</evidence>
<name>A0A5C1QGM7_9SPIO</name>
<comment type="similarity">
    <text evidence="2 17">Belongs to the Nudix hydrolase family.</text>
</comment>
<keyword evidence="4" id="KW-0235">DNA replication</keyword>
<gene>
    <name evidence="19" type="ORF">EW093_14045</name>
</gene>
<evidence type="ECO:0000313" key="19">
    <source>
        <dbReference type="EMBL" id="QEN05774.1"/>
    </source>
</evidence>
<dbReference type="InterPro" id="IPR020476">
    <property type="entry name" value="Nudix_hydrolase"/>
</dbReference>
<keyword evidence="9" id="KW-0234">DNA repair</keyword>
<protein>
    <recommendedName>
        <fullName evidence="13">8-oxo-dGTP diphosphatase</fullName>
        <ecNumber evidence="12">3.6.1.55</ecNumber>
    </recommendedName>
    <alternativeName>
        <fullName evidence="16">7,8-dihydro-8-oxoguanine-triphosphatase</fullName>
    </alternativeName>
    <alternativeName>
        <fullName evidence="15">Mutator protein MutT</fullName>
    </alternativeName>
    <alternativeName>
        <fullName evidence="14">dGTP pyrophosphohydrolase</fullName>
    </alternativeName>
</protein>
<reference evidence="19 20" key="1">
    <citation type="submission" date="2019-02" db="EMBL/GenBank/DDBJ databases">
        <authorList>
            <person name="Fomenkov A."/>
            <person name="Dubinina G."/>
            <person name="Grabovich M."/>
            <person name="Vincze T."/>
            <person name="Roberts R.J."/>
        </authorList>
    </citation>
    <scope>NUCLEOTIDE SEQUENCE [LARGE SCALE GENOMIC DNA]</scope>
    <source>
        <strain evidence="19 20">P</strain>
    </source>
</reference>
<dbReference type="PANTHER" id="PTHR47707">
    <property type="entry name" value="8-OXO-DGTP DIPHOSPHATASE"/>
    <property type="match status" value="1"/>
</dbReference>
<dbReference type="EC" id="3.6.1.55" evidence="12"/>
<dbReference type="GO" id="GO:0046872">
    <property type="term" value="F:metal ion binding"/>
    <property type="evidence" value="ECO:0007669"/>
    <property type="project" value="UniProtKB-KW"/>
</dbReference>
<dbReference type="Gene3D" id="3.90.79.10">
    <property type="entry name" value="Nucleoside Triphosphate Pyrophosphohydrolase"/>
    <property type="match status" value="1"/>
</dbReference>
<dbReference type="SUPFAM" id="SSF55811">
    <property type="entry name" value="Nudix"/>
    <property type="match status" value="1"/>
</dbReference>
<dbReference type="AlphaFoldDB" id="A0A5C1QGM7"/>
<evidence type="ECO:0000256" key="14">
    <source>
        <dbReference type="ARBA" id="ARBA00041592"/>
    </source>
</evidence>
<evidence type="ECO:0000256" key="16">
    <source>
        <dbReference type="ARBA" id="ARBA00042798"/>
    </source>
</evidence>
<dbReference type="GO" id="GO:0035539">
    <property type="term" value="F:8-oxo-7,8-dihydrodeoxyguanosine triphosphate pyrophosphatase activity"/>
    <property type="evidence" value="ECO:0007669"/>
    <property type="project" value="UniProtKB-EC"/>
</dbReference>
<organism evidence="19 20">
    <name type="scientific">Thiospirochaeta perfilievii</name>
    <dbReference type="NCBI Taxonomy" id="252967"/>
    <lineage>
        <taxon>Bacteria</taxon>
        <taxon>Pseudomonadati</taxon>
        <taxon>Spirochaetota</taxon>
        <taxon>Spirochaetia</taxon>
        <taxon>Spirochaetales</taxon>
        <taxon>Spirochaetaceae</taxon>
        <taxon>Thiospirochaeta</taxon>
    </lineage>
</organism>
<evidence type="ECO:0000256" key="10">
    <source>
        <dbReference type="ARBA" id="ARBA00035861"/>
    </source>
</evidence>
<sequence length="125" mass="14451">MPKSVAGIIKKDQKFLLGKRKPGGSIGGKWEFPGGKVESKESLEDALKREFLEELDVEIEVNKFIVMKDFSTNGHKFKLYAFYIDLKSDNIKYNEHDKFDYFTIDEIKKLGDNFADSDKLLLEHL</sequence>
<evidence type="ECO:0000256" key="2">
    <source>
        <dbReference type="ARBA" id="ARBA00005582"/>
    </source>
</evidence>
<dbReference type="InterPro" id="IPR015797">
    <property type="entry name" value="NUDIX_hydrolase-like_dom_sf"/>
</dbReference>
<dbReference type="InterPro" id="IPR020084">
    <property type="entry name" value="NUDIX_hydrolase_CS"/>
</dbReference>
<feature type="domain" description="Nudix hydrolase" evidence="18">
    <location>
        <begin position="1"/>
        <end position="125"/>
    </location>
</feature>
<dbReference type="PROSITE" id="PS00893">
    <property type="entry name" value="NUDIX_BOX"/>
    <property type="match status" value="1"/>
</dbReference>
<dbReference type="KEGG" id="sper:EW093_14045"/>
<dbReference type="GO" id="GO:0006260">
    <property type="term" value="P:DNA replication"/>
    <property type="evidence" value="ECO:0007669"/>
    <property type="project" value="UniProtKB-KW"/>
</dbReference>
<evidence type="ECO:0000256" key="12">
    <source>
        <dbReference type="ARBA" id="ARBA00038905"/>
    </source>
</evidence>
<comment type="catalytic activity">
    <reaction evidence="11">
        <text>8-oxo-GTP + H2O = 8-oxo-GMP + diphosphate + H(+)</text>
        <dbReference type="Rhea" id="RHEA:67616"/>
        <dbReference type="ChEBI" id="CHEBI:15377"/>
        <dbReference type="ChEBI" id="CHEBI:15378"/>
        <dbReference type="ChEBI" id="CHEBI:33019"/>
        <dbReference type="ChEBI" id="CHEBI:143553"/>
        <dbReference type="ChEBI" id="CHEBI:145694"/>
    </reaction>
</comment>
<keyword evidence="8" id="KW-0460">Magnesium</keyword>
<evidence type="ECO:0000256" key="5">
    <source>
        <dbReference type="ARBA" id="ARBA00022723"/>
    </source>
</evidence>
<evidence type="ECO:0000256" key="9">
    <source>
        <dbReference type="ARBA" id="ARBA00023204"/>
    </source>
</evidence>
<evidence type="ECO:0000256" key="6">
    <source>
        <dbReference type="ARBA" id="ARBA00022763"/>
    </source>
</evidence>
<evidence type="ECO:0000313" key="20">
    <source>
        <dbReference type="Proteomes" id="UP000323824"/>
    </source>
</evidence>
<dbReference type="InterPro" id="IPR000086">
    <property type="entry name" value="NUDIX_hydrolase_dom"/>
</dbReference>
<evidence type="ECO:0000256" key="8">
    <source>
        <dbReference type="ARBA" id="ARBA00022842"/>
    </source>
</evidence>
<dbReference type="GO" id="GO:0044716">
    <property type="term" value="F:8-oxo-GDP phosphatase activity"/>
    <property type="evidence" value="ECO:0007669"/>
    <property type="project" value="TreeGrafter"/>
</dbReference>
<reference evidence="19 20" key="2">
    <citation type="submission" date="2019-09" db="EMBL/GenBank/DDBJ databases">
        <title>Complete Genome Sequence and Methylome Analysis of free living Spirochaetas.</title>
        <authorList>
            <person name="Leshcheva N."/>
            <person name="Mikheeva N."/>
        </authorList>
    </citation>
    <scope>NUCLEOTIDE SEQUENCE [LARGE SCALE GENOMIC DNA]</scope>
    <source>
        <strain evidence="19 20">P</strain>
    </source>
</reference>
<evidence type="ECO:0000256" key="17">
    <source>
        <dbReference type="RuleBase" id="RU003476"/>
    </source>
</evidence>
<dbReference type="GO" id="GO:0044715">
    <property type="term" value="F:8-oxo-dGDP phosphatase activity"/>
    <property type="evidence" value="ECO:0007669"/>
    <property type="project" value="TreeGrafter"/>
</dbReference>
<keyword evidence="7 17" id="KW-0378">Hydrolase</keyword>
<dbReference type="PANTHER" id="PTHR47707:SF1">
    <property type="entry name" value="NUDIX HYDROLASE FAMILY PROTEIN"/>
    <property type="match status" value="1"/>
</dbReference>
<comment type="catalytic activity">
    <reaction evidence="10">
        <text>8-oxo-dGTP + H2O = 8-oxo-dGMP + diphosphate + H(+)</text>
        <dbReference type="Rhea" id="RHEA:31575"/>
        <dbReference type="ChEBI" id="CHEBI:15377"/>
        <dbReference type="ChEBI" id="CHEBI:15378"/>
        <dbReference type="ChEBI" id="CHEBI:33019"/>
        <dbReference type="ChEBI" id="CHEBI:63224"/>
        <dbReference type="ChEBI" id="CHEBI:77896"/>
        <dbReference type="EC" id="3.6.1.55"/>
    </reaction>
</comment>
<dbReference type="CDD" id="cd03425">
    <property type="entry name" value="NUDIX_MutT_NudA_like"/>
    <property type="match status" value="1"/>
</dbReference>
<dbReference type="GO" id="GO:0008413">
    <property type="term" value="F:8-oxo-7,8-dihydroguanosine triphosphate pyrophosphatase activity"/>
    <property type="evidence" value="ECO:0007669"/>
    <property type="project" value="TreeGrafter"/>
</dbReference>
<dbReference type="OrthoDB" id="9810648at2"/>
<dbReference type="PROSITE" id="PS51462">
    <property type="entry name" value="NUDIX"/>
    <property type="match status" value="1"/>
</dbReference>
<proteinExistence type="inferred from homology"/>
<dbReference type="Proteomes" id="UP000323824">
    <property type="component" value="Chromosome"/>
</dbReference>
<evidence type="ECO:0000256" key="13">
    <source>
        <dbReference type="ARBA" id="ARBA00040794"/>
    </source>
</evidence>
<evidence type="ECO:0000256" key="3">
    <source>
        <dbReference type="ARBA" id="ARBA00022457"/>
    </source>
</evidence>
<evidence type="ECO:0000259" key="18">
    <source>
        <dbReference type="PROSITE" id="PS51462"/>
    </source>
</evidence>
<evidence type="ECO:0000256" key="1">
    <source>
        <dbReference type="ARBA" id="ARBA00001946"/>
    </source>
</evidence>
<keyword evidence="3" id="KW-0515">Mutator protein</keyword>
<dbReference type="Pfam" id="PF00293">
    <property type="entry name" value="NUDIX"/>
    <property type="match status" value="1"/>
</dbReference>
<keyword evidence="6" id="KW-0227">DNA damage</keyword>
<dbReference type="InterPro" id="IPR047127">
    <property type="entry name" value="MutT-like"/>
</dbReference>
<dbReference type="GO" id="GO:0006281">
    <property type="term" value="P:DNA repair"/>
    <property type="evidence" value="ECO:0007669"/>
    <property type="project" value="UniProtKB-KW"/>
</dbReference>
<evidence type="ECO:0000256" key="7">
    <source>
        <dbReference type="ARBA" id="ARBA00022801"/>
    </source>
</evidence>
<comment type="cofactor">
    <cofactor evidence="1">
        <name>Mg(2+)</name>
        <dbReference type="ChEBI" id="CHEBI:18420"/>
    </cofactor>
</comment>